<name>A0A1Z5K2B7_FISSO</name>
<gene>
    <name evidence="1" type="ORF">FisN_9Hu137</name>
</gene>
<keyword evidence="2" id="KW-1185">Reference proteome</keyword>
<dbReference type="InParanoid" id="A0A1Z5K2B7"/>
<reference evidence="1 2" key="1">
    <citation type="journal article" date="2015" name="Plant Cell">
        <title>Oil accumulation by the oleaginous diatom Fistulifera solaris as revealed by the genome and transcriptome.</title>
        <authorList>
            <person name="Tanaka T."/>
            <person name="Maeda Y."/>
            <person name="Veluchamy A."/>
            <person name="Tanaka M."/>
            <person name="Abida H."/>
            <person name="Marechal E."/>
            <person name="Bowler C."/>
            <person name="Muto M."/>
            <person name="Sunaga Y."/>
            <person name="Tanaka M."/>
            <person name="Yoshino T."/>
            <person name="Taniguchi T."/>
            <person name="Fukuda Y."/>
            <person name="Nemoto M."/>
            <person name="Matsumoto M."/>
            <person name="Wong P.S."/>
            <person name="Aburatani S."/>
            <person name="Fujibuchi W."/>
        </authorList>
    </citation>
    <scope>NUCLEOTIDE SEQUENCE [LARGE SCALE GENOMIC DNA]</scope>
    <source>
        <strain evidence="1 2">JPCC DA0580</strain>
    </source>
</reference>
<accession>A0A1Z5K2B7</accession>
<evidence type="ECO:0000313" key="1">
    <source>
        <dbReference type="EMBL" id="GAX20413.1"/>
    </source>
</evidence>
<evidence type="ECO:0000313" key="2">
    <source>
        <dbReference type="Proteomes" id="UP000198406"/>
    </source>
</evidence>
<proteinExistence type="predicted"/>
<protein>
    <submittedName>
        <fullName evidence="1">Uncharacterized protein</fullName>
    </submittedName>
</protein>
<sequence length="208" mass="23343">MQVFSKHQHLSCSQSLSETIVDTLQRLTSPLWSLQAENVGDAPFLSNCDADVAESWLPREFDVDNDDQVSSFLLSLTEPSEESLSTAKTTQKGFLKTSALPVTLRSSLKIATSSPPVPRCVQFASDLATVKEIPHHCSFTAEEKRSLYRDLETLQAESDVMCQESEFELNLYGDECLENVLEEDAFFSESSWRIGSSSPLERFYGRDR</sequence>
<dbReference type="EMBL" id="BDSP01000147">
    <property type="protein sequence ID" value="GAX20413.1"/>
    <property type="molecule type" value="Genomic_DNA"/>
</dbReference>
<comment type="caution">
    <text evidence="1">The sequence shown here is derived from an EMBL/GenBank/DDBJ whole genome shotgun (WGS) entry which is preliminary data.</text>
</comment>
<dbReference type="Proteomes" id="UP000198406">
    <property type="component" value="Unassembled WGS sequence"/>
</dbReference>
<organism evidence="1 2">
    <name type="scientific">Fistulifera solaris</name>
    <name type="common">Oleaginous diatom</name>
    <dbReference type="NCBI Taxonomy" id="1519565"/>
    <lineage>
        <taxon>Eukaryota</taxon>
        <taxon>Sar</taxon>
        <taxon>Stramenopiles</taxon>
        <taxon>Ochrophyta</taxon>
        <taxon>Bacillariophyta</taxon>
        <taxon>Bacillariophyceae</taxon>
        <taxon>Bacillariophycidae</taxon>
        <taxon>Naviculales</taxon>
        <taxon>Naviculaceae</taxon>
        <taxon>Fistulifera</taxon>
    </lineage>
</organism>
<dbReference type="AlphaFoldDB" id="A0A1Z5K2B7"/>